<evidence type="ECO:0000256" key="6">
    <source>
        <dbReference type="ARBA" id="ARBA00022691"/>
    </source>
</evidence>
<dbReference type="PIRSF" id="PIRSF004486">
    <property type="entry name" value="MraW"/>
    <property type="match status" value="1"/>
</dbReference>
<reference evidence="9" key="1">
    <citation type="journal article" date="2019" name="Microbiology">
        <title>Complete Genome Sequence of an Uncultured Bacterium of the Candidate Phylum Bipolaricaulota.</title>
        <authorList>
            <person name="Kadnikov V.V."/>
            <person name="Mardanov A.V."/>
            <person name="Beletsky A.V."/>
            <person name="Frank Y.A."/>
            <person name="Karnachuk O.V."/>
            <person name="Ravin N.V."/>
        </authorList>
    </citation>
    <scope>NUCLEOTIDE SEQUENCE [LARGE SCALE GENOMIC DNA]</scope>
</reference>
<dbReference type="KEGG" id="salq:SYNTR_0535"/>
<feature type="binding site" evidence="7">
    <location>
        <position position="50"/>
    </location>
    <ligand>
        <name>S-adenosyl-L-methionine</name>
        <dbReference type="ChEBI" id="CHEBI:59789"/>
    </ligand>
</feature>
<dbReference type="Gene3D" id="1.10.150.170">
    <property type="entry name" value="Putative methyltransferase TM0872, insert domain"/>
    <property type="match status" value="1"/>
</dbReference>
<dbReference type="GO" id="GO:0005737">
    <property type="term" value="C:cytoplasm"/>
    <property type="evidence" value="ECO:0007669"/>
    <property type="project" value="UniProtKB-SubCell"/>
</dbReference>
<comment type="similarity">
    <text evidence="1 7">Belongs to the methyltransferase superfamily. RsmH family.</text>
</comment>
<keyword evidence="9" id="KW-1185">Reference proteome</keyword>
<feature type="binding site" evidence="7">
    <location>
        <position position="103"/>
    </location>
    <ligand>
        <name>S-adenosyl-L-methionine</name>
        <dbReference type="ChEBI" id="CHEBI:59789"/>
    </ligand>
</feature>
<dbReference type="FunFam" id="1.10.150.170:FF:000001">
    <property type="entry name" value="Ribosomal RNA small subunit methyltransferase H"/>
    <property type="match status" value="1"/>
</dbReference>
<dbReference type="GO" id="GO:0070475">
    <property type="term" value="P:rRNA base methylation"/>
    <property type="evidence" value="ECO:0007669"/>
    <property type="project" value="UniProtKB-UniRule"/>
</dbReference>
<keyword evidence="4 7" id="KW-0489">Methyltransferase</keyword>
<dbReference type="EMBL" id="CP046457">
    <property type="protein sequence ID" value="QGT99128.1"/>
    <property type="molecule type" value="Genomic_DNA"/>
</dbReference>
<dbReference type="Gene3D" id="3.40.50.150">
    <property type="entry name" value="Vaccinia Virus protein VP39"/>
    <property type="match status" value="1"/>
</dbReference>
<dbReference type="AlphaFoldDB" id="A0A6I6DF61"/>
<dbReference type="PANTHER" id="PTHR11265:SF0">
    <property type="entry name" value="12S RRNA N4-METHYLCYTIDINE METHYLTRANSFERASE"/>
    <property type="match status" value="1"/>
</dbReference>
<keyword evidence="5 7" id="KW-0808">Transferase</keyword>
<dbReference type="InterPro" id="IPR002903">
    <property type="entry name" value="RsmH"/>
</dbReference>
<keyword evidence="6 7" id="KW-0949">S-adenosyl-L-methionine</keyword>
<dbReference type="InterPro" id="IPR029063">
    <property type="entry name" value="SAM-dependent_MTases_sf"/>
</dbReference>
<feature type="binding site" evidence="7">
    <location>
        <begin position="30"/>
        <end position="32"/>
    </location>
    <ligand>
        <name>S-adenosyl-L-methionine</name>
        <dbReference type="ChEBI" id="CHEBI:59789"/>
    </ligand>
</feature>
<comment type="function">
    <text evidence="7">Specifically methylates the N4 position of cytidine in position 1402 (C1402) of 16S rRNA.</text>
</comment>
<comment type="subcellular location">
    <subcellularLocation>
        <location evidence="7">Cytoplasm</location>
    </subcellularLocation>
</comment>
<evidence type="ECO:0000256" key="2">
    <source>
        <dbReference type="ARBA" id="ARBA00022490"/>
    </source>
</evidence>
<accession>A0A6I6DF61</accession>
<comment type="catalytic activity">
    <reaction evidence="7">
        <text>cytidine(1402) in 16S rRNA + S-adenosyl-L-methionine = N(4)-methylcytidine(1402) in 16S rRNA + S-adenosyl-L-homocysteine + H(+)</text>
        <dbReference type="Rhea" id="RHEA:42928"/>
        <dbReference type="Rhea" id="RHEA-COMP:10286"/>
        <dbReference type="Rhea" id="RHEA-COMP:10287"/>
        <dbReference type="ChEBI" id="CHEBI:15378"/>
        <dbReference type="ChEBI" id="CHEBI:57856"/>
        <dbReference type="ChEBI" id="CHEBI:59789"/>
        <dbReference type="ChEBI" id="CHEBI:74506"/>
        <dbReference type="ChEBI" id="CHEBI:82748"/>
        <dbReference type="EC" id="2.1.1.199"/>
    </reaction>
</comment>
<dbReference type="HAMAP" id="MF_01007">
    <property type="entry name" value="16SrRNA_methyltr_H"/>
    <property type="match status" value="1"/>
</dbReference>
<dbReference type="InterPro" id="IPR023397">
    <property type="entry name" value="SAM-dep_MeTrfase_MraW_recog"/>
</dbReference>
<dbReference type="SUPFAM" id="SSF53335">
    <property type="entry name" value="S-adenosyl-L-methionine-dependent methyltransferases"/>
    <property type="match status" value="1"/>
</dbReference>
<dbReference type="NCBIfam" id="TIGR00006">
    <property type="entry name" value="16S rRNA (cytosine(1402)-N(4))-methyltransferase RsmH"/>
    <property type="match status" value="1"/>
</dbReference>
<dbReference type="EC" id="2.1.1.199" evidence="7"/>
<sequence>MHKPVLLDETISYLVTDPQGIYVDCTLGGGGHLNQMAKMLKPSGKIIAIDKDLDIINKTKKNISFSNVEYIHSDFRYLDRILGNEYLCQINGIMMDLGVSSFQLDEADRGFSYHENARLDMRMNRTQELTAWDIINNFEEQDISKIIFEYGEERYARKIARAIVNKRKEQLINTTLELVDIIRSAVPAKYRHDKHPARRTFQALRIAVNAELDALKDTLPQAINYLKPGGRLCVITFHSLEDRLVKKFFKEESIECICPPDFPICKCEQKPRLKIITRKPIVPDEKECEENSRARSAKLRVASKI</sequence>
<name>A0A6I6DF61_9FIRM</name>
<organism evidence="8 9">
    <name type="scientific">Candidatus Syntrophocurvum alkaliphilum</name>
    <dbReference type="NCBI Taxonomy" id="2293317"/>
    <lineage>
        <taxon>Bacteria</taxon>
        <taxon>Bacillati</taxon>
        <taxon>Bacillota</taxon>
        <taxon>Clostridia</taxon>
        <taxon>Eubacteriales</taxon>
        <taxon>Syntrophomonadaceae</taxon>
        <taxon>Candidatus Syntrophocurvum</taxon>
    </lineage>
</organism>
<evidence type="ECO:0000313" key="8">
    <source>
        <dbReference type="EMBL" id="QGT99128.1"/>
    </source>
</evidence>
<protein>
    <recommendedName>
        <fullName evidence="7">Ribosomal RNA small subunit methyltransferase H</fullName>
        <ecNumber evidence="7">2.1.1.199</ecNumber>
    </recommendedName>
    <alternativeName>
        <fullName evidence="7">16S rRNA m(4)C1402 methyltransferase</fullName>
    </alternativeName>
    <alternativeName>
        <fullName evidence="7">rRNA (cytosine-N(4)-)-methyltransferase RsmH</fullName>
    </alternativeName>
</protein>
<keyword evidence="2 7" id="KW-0963">Cytoplasm</keyword>
<dbReference type="Pfam" id="PF01795">
    <property type="entry name" value="Methyltransf_5"/>
    <property type="match status" value="1"/>
</dbReference>
<evidence type="ECO:0000256" key="1">
    <source>
        <dbReference type="ARBA" id="ARBA00010396"/>
    </source>
</evidence>
<dbReference type="SUPFAM" id="SSF81799">
    <property type="entry name" value="Putative methyltransferase TM0872, insert domain"/>
    <property type="match status" value="1"/>
</dbReference>
<evidence type="ECO:0000256" key="3">
    <source>
        <dbReference type="ARBA" id="ARBA00022552"/>
    </source>
</evidence>
<proteinExistence type="inferred from homology"/>
<dbReference type="PANTHER" id="PTHR11265">
    <property type="entry name" value="S-ADENOSYL-METHYLTRANSFERASE MRAW"/>
    <property type="match status" value="1"/>
</dbReference>
<evidence type="ECO:0000256" key="5">
    <source>
        <dbReference type="ARBA" id="ARBA00022679"/>
    </source>
</evidence>
<feature type="binding site" evidence="7">
    <location>
        <position position="96"/>
    </location>
    <ligand>
        <name>S-adenosyl-L-methionine</name>
        <dbReference type="ChEBI" id="CHEBI:59789"/>
    </ligand>
</feature>
<keyword evidence="3 7" id="KW-0698">rRNA processing</keyword>
<gene>
    <name evidence="7" type="primary">rsmH</name>
    <name evidence="8" type="ORF">SYNTR_0535</name>
</gene>
<feature type="binding site" evidence="7">
    <location>
        <position position="75"/>
    </location>
    <ligand>
        <name>S-adenosyl-L-methionine</name>
        <dbReference type="ChEBI" id="CHEBI:59789"/>
    </ligand>
</feature>
<dbReference type="GO" id="GO:0071424">
    <property type="term" value="F:rRNA (cytosine-N4-)-methyltransferase activity"/>
    <property type="evidence" value="ECO:0007669"/>
    <property type="project" value="UniProtKB-UniRule"/>
</dbReference>
<evidence type="ECO:0000256" key="4">
    <source>
        <dbReference type="ARBA" id="ARBA00022603"/>
    </source>
</evidence>
<evidence type="ECO:0000256" key="7">
    <source>
        <dbReference type="HAMAP-Rule" id="MF_01007"/>
    </source>
</evidence>
<evidence type="ECO:0000313" key="9">
    <source>
        <dbReference type="Proteomes" id="UP000426444"/>
    </source>
</evidence>
<dbReference type="Proteomes" id="UP000426444">
    <property type="component" value="Chromosome"/>
</dbReference>